<dbReference type="Proteomes" id="UP000789326">
    <property type="component" value="Unassembled WGS sequence"/>
</dbReference>
<name>A0A9W4PHA7_9BACI</name>
<evidence type="ECO:0000313" key="2">
    <source>
        <dbReference type="Proteomes" id="UP000789326"/>
    </source>
</evidence>
<organism evidence="1 2">
    <name type="scientific">Peribacillus simplex</name>
    <dbReference type="NCBI Taxonomy" id="1478"/>
    <lineage>
        <taxon>Bacteria</taxon>
        <taxon>Bacillati</taxon>
        <taxon>Bacillota</taxon>
        <taxon>Bacilli</taxon>
        <taxon>Bacillales</taxon>
        <taxon>Bacillaceae</taxon>
        <taxon>Peribacillus</taxon>
    </lineage>
</organism>
<dbReference type="EMBL" id="CAKKMG010000038">
    <property type="protein sequence ID" value="CAH0239106.1"/>
    <property type="molecule type" value="Genomic_DNA"/>
</dbReference>
<reference evidence="1" key="1">
    <citation type="submission" date="2021-11" db="EMBL/GenBank/DDBJ databases">
        <authorList>
            <person name="Bulgarelli D."/>
        </authorList>
    </citation>
    <scope>NUCLEOTIDE SEQUENCE</scope>
    <source>
        <strain evidence="1">Bi133</strain>
    </source>
</reference>
<accession>A0A9W4PHA7</accession>
<proteinExistence type="predicted"/>
<protein>
    <submittedName>
        <fullName evidence="1">Uncharacterized protein</fullName>
    </submittedName>
</protein>
<sequence>MNALSFYSKMLIESSNGMFHQKNPSIINVSFFFLLYFLSFEE</sequence>
<evidence type="ECO:0000313" key="1">
    <source>
        <dbReference type="EMBL" id="CAH0239106.1"/>
    </source>
</evidence>
<gene>
    <name evidence="1" type="ORF">SRABI133_02837</name>
</gene>
<dbReference type="AlphaFoldDB" id="A0A9W4PHA7"/>
<comment type="caution">
    <text evidence="1">The sequence shown here is derived from an EMBL/GenBank/DDBJ whole genome shotgun (WGS) entry which is preliminary data.</text>
</comment>